<sequence>MIYQSSFAPKLIYIFRIDDDNHKGCLKVGDATLACQNL</sequence>
<evidence type="ECO:0000313" key="2">
    <source>
        <dbReference type="Proteomes" id="UP000184275"/>
    </source>
</evidence>
<organism evidence="1 2">
    <name type="scientific">Fibrobacter intestinalis</name>
    <dbReference type="NCBI Taxonomy" id="28122"/>
    <lineage>
        <taxon>Bacteria</taxon>
        <taxon>Pseudomonadati</taxon>
        <taxon>Fibrobacterota</taxon>
        <taxon>Fibrobacteria</taxon>
        <taxon>Fibrobacterales</taxon>
        <taxon>Fibrobacteraceae</taxon>
        <taxon>Fibrobacter</taxon>
    </lineage>
</organism>
<proteinExistence type="predicted"/>
<dbReference type="EMBL" id="FRAW01000013">
    <property type="protein sequence ID" value="SHK65953.1"/>
    <property type="molecule type" value="Genomic_DNA"/>
</dbReference>
<gene>
    <name evidence="1" type="ORF">SAMN05720469_11316</name>
</gene>
<keyword evidence="2" id="KW-1185">Reference proteome</keyword>
<accession>A0A1M6U9V6</accession>
<dbReference type="AlphaFoldDB" id="A0A1M6U9V6"/>
<protein>
    <submittedName>
        <fullName evidence="1">Uncharacterized protein</fullName>
    </submittedName>
</protein>
<dbReference type="Proteomes" id="UP000184275">
    <property type="component" value="Unassembled WGS sequence"/>
</dbReference>
<evidence type="ECO:0000313" key="1">
    <source>
        <dbReference type="EMBL" id="SHK65953.1"/>
    </source>
</evidence>
<name>A0A1M6U9V6_9BACT</name>
<reference evidence="2" key="1">
    <citation type="submission" date="2016-11" db="EMBL/GenBank/DDBJ databases">
        <authorList>
            <person name="Varghese N."/>
            <person name="Submissions S."/>
        </authorList>
    </citation>
    <scope>NUCLEOTIDE SEQUENCE [LARGE SCALE GENOMIC DNA]</scope>
    <source>
        <strain evidence="2">UWOS</strain>
    </source>
</reference>